<gene>
    <name evidence="2" type="ORF">DKX38_024124</name>
</gene>
<name>A0A5N5JRR0_9ROSI</name>
<proteinExistence type="predicted"/>
<dbReference type="EMBL" id="VDCV01000016">
    <property type="protein sequence ID" value="KAB5519805.1"/>
    <property type="molecule type" value="Genomic_DNA"/>
</dbReference>
<evidence type="ECO:0000313" key="3">
    <source>
        <dbReference type="Proteomes" id="UP000326939"/>
    </source>
</evidence>
<sequence>MNIQVSSISSTITRIQQKSSSSRKPPFCSSRKSQEPNQNGDTNGPCGTENSYIPLVSFALLVKWNTEKKKEER</sequence>
<evidence type="ECO:0000313" key="2">
    <source>
        <dbReference type="EMBL" id="KAB5519805.1"/>
    </source>
</evidence>
<protein>
    <submittedName>
        <fullName evidence="2">Uncharacterized protein</fullName>
    </submittedName>
</protein>
<feature type="region of interest" description="Disordered" evidence="1">
    <location>
        <begin position="1"/>
        <end position="48"/>
    </location>
</feature>
<keyword evidence="3" id="KW-1185">Reference proteome</keyword>
<dbReference type="AlphaFoldDB" id="A0A5N5JRR0"/>
<dbReference type="Proteomes" id="UP000326939">
    <property type="component" value="Chromosome 16"/>
</dbReference>
<organism evidence="2 3">
    <name type="scientific">Salix brachista</name>
    <dbReference type="NCBI Taxonomy" id="2182728"/>
    <lineage>
        <taxon>Eukaryota</taxon>
        <taxon>Viridiplantae</taxon>
        <taxon>Streptophyta</taxon>
        <taxon>Embryophyta</taxon>
        <taxon>Tracheophyta</taxon>
        <taxon>Spermatophyta</taxon>
        <taxon>Magnoliopsida</taxon>
        <taxon>eudicotyledons</taxon>
        <taxon>Gunneridae</taxon>
        <taxon>Pentapetalae</taxon>
        <taxon>rosids</taxon>
        <taxon>fabids</taxon>
        <taxon>Malpighiales</taxon>
        <taxon>Salicaceae</taxon>
        <taxon>Saliceae</taxon>
        <taxon>Salix</taxon>
    </lineage>
</organism>
<feature type="compositionally biased region" description="Low complexity" evidence="1">
    <location>
        <begin position="1"/>
        <end position="31"/>
    </location>
</feature>
<evidence type="ECO:0000256" key="1">
    <source>
        <dbReference type="SAM" id="MobiDB-lite"/>
    </source>
</evidence>
<reference evidence="3" key="1">
    <citation type="journal article" date="2019" name="Gigascience">
        <title>De novo genome assembly of the endangered Acer yangbiense, a plant species with extremely small populations endemic to Yunnan Province, China.</title>
        <authorList>
            <person name="Yang J."/>
            <person name="Wariss H.M."/>
            <person name="Tao L."/>
            <person name="Zhang R."/>
            <person name="Yun Q."/>
            <person name="Hollingsworth P."/>
            <person name="Dao Z."/>
            <person name="Luo G."/>
            <person name="Guo H."/>
            <person name="Ma Y."/>
            <person name="Sun W."/>
        </authorList>
    </citation>
    <scope>NUCLEOTIDE SEQUENCE [LARGE SCALE GENOMIC DNA]</scope>
    <source>
        <strain evidence="3">cv. br00</strain>
    </source>
</reference>
<comment type="caution">
    <text evidence="2">The sequence shown here is derived from an EMBL/GenBank/DDBJ whole genome shotgun (WGS) entry which is preliminary data.</text>
</comment>
<accession>A0A5N5JRR0</accession>